<dbReference type="OrthoDB" id="1930084at2759"/>
<evidence type="ECO:0000313" key="11">
    <source>
        <dbReference type="EMBL" id="KAA8546865.1"/>
    </source>
</evidence>
<comment type="catalytic activity">
    <reaction evidence="7">
        <text>O-phospho-L-seryl-[protein] + H2O = L-seryl-[protein] + phosphate</text>
        <dbReference type="Rhea" id="RHEA:20629"/>
        <dbReference type="Rhea" id="RHEA-COMP:9863"/>
        <dbReference type="Rhea" id="RHEA-COMP:11604"/>
        <dbReference type="ChEBI" id="CHEBI:15377"/>
        <dbReference type="ChEBI" id="CHEBI:29999"/>
        <dbReference type="ChEBI" id="CHEBI:43474"/>
        <dbReference type="ChEBI" id="CHEBI:83421"/>
        <dbReference type="EC" id="3.1.3.16"/>
    </reaction>
</comment>
<evidence type="ECO:0000256" key="5">
    <source>
        <dbReference type="ARBA" id="ARBA00022912"/>
    </source>
</evidence>
<gene>
    <name evidence="11" type="ORF">F0562_003294</name>
</gene>
<keyword evidence="4" id="KW-0378">Hydrolase</keyword>
<keyword evidence="6" id="KW-0464">Manganese</keyword>
<evidence type="ECO:0000256" key="7">
    <source>
        <dbReference type="ARBA" id="ARBA00047761"/>
    </source>
</evidence>
<dbReference type="EMBL" id="CM018032">
    <property type="protein sequence ID" value="KAA8546865.1"/>
    <property type="molecule type" value="Genomic_DNA"/>
</dbReference>
<dbReference type="Gene3D" id="3.60.21.10">
    <property type="match status" value="1"/>
</dbReference>
<evidence type="ECO:0000256" key="9">
    <source>
        <dbReference type="SAM" id="SignalP"/>
    </source>
</evidence>
<dbReference type="GO" id="GO:0046872">
    <property type="term" value="F:metal ion binding"/>
    <property type="evidence" value="ECO:0007669"/>
    <property type="project" value="UniProtKB-KW"/>
</dbReference>
<dbReference type="Pfam" id="PF00149">
    <property type="entry name" value="Metallophos"/>
    <property type="match status" value="1"/>
</dbReference>
<name>A0A5J5BV04_9ASTE</name>
<dbReference type="PANTHER" id="PTHR11668:SF300">
    <property type="entry name" value="SERINE_THREONINE-PROTEIN PHOSPHATASE"/>
    <property type="match status" value="1"/>
</dbReference>
<dbReference type="PRINTS" id="PR00114">
    <property type="entry name" value="STPHPHTASE"/>
</dbReference>
<reference evidence="11 12" key="1">
    <citation type="submission" date="2019-09" db="EMBL/GenBank/DDBJ databases">
        <title>A chromosome-level genome assembly of the Chinese tupelo Nyssa sinensis.</title>
        <authorList>
            <person name="Yang X."/>
            <person name="Kang M."/>
            <person name="Yang Y."/>
            <person name="Xiong H."/>
            <person name="Wang M."/>
            <person name="Zhang Z."/>
            <person name="Wang Z."/>
            <person name="Wu H."/>
            <person name="Ma T."/>
            <person name="Liu J."/>
            <person name="Xi Z."/>
        </authorList>
    </citation>
    <scope>NUCLEOTIDE SEQUENCE [LARGE SCALE GENOMIC DNA]</scope>
    <source>
        <strain evidence="11">J267</strain>
        <tissue evidence="11">Leaf</tissue>
    </source>
</reference>
<feature type="domain" description="Calcineurin-like phosphoesterase" evidence="10">
    <location>
        <begin position="78"/>
        <end position="124"/>
    </location>
</feature>
<dbReference type="PANTHER" id="PTHR11668">
    <property type="entry name" value="SERINE/THREONINE PROTEIN PHOSPHATASE"/>
    <property type="match status" value="1"/>
</dbReference>
<dbReference type="GO" id="GO:0005737">
    <property type="term" value="C:cytoplasm"/>
    <property type="evidence" value="ECO:0007669"/>
    <property type="project" value="TreeGrafter"/>
</dbReference>
<sequence length="128" mass="13251">MTGEMEHVSFSILLLVTPVLEAPALKAAALEAALLLGAALEAPALEAMLLLGAVLEAPALEVSSGSSSGGARSGGGVLFSDIHGQYSDLLRLFEYGGFPPQNNYLFLGDSVDRGKQNLETMSLACLQS</sequence>
<dbReference type="InterPro" id="IPR006186">
    <property type="entry name" value="Ser/Thr-sp_prot-phosphatase"/>
</dbReference>
<keyword evidence="3" id="KW-0479">Metal-binding</keyword>
<keyword evidence="12" id="KW-1185">Reference proteome</keyword>
<evidence type="ECO:0000256" key="1">
    <source>
        <dbReference type="ARBA" id="ARBA00001936"/>
    </source>
</evidence>
<comment type="cofactor">
    <cofactor evidence="1">
        <name>Mn(2+)</name>
        <dbReference type="ChEBI" id="CHEBI:29035"/>
    </cofactor>
</comment>
<protein>
    <recommendedName>
        <fullName evidence="2">protein-serine/threonine phosphatase</fullName>
        <ecNumber evidence="2">3.1.3.16</ecNumber>
    </recommendedName>
</protein>
<evidence type="ECO:0000256" key="6">
    <source>
        <dbReference type="ARBA" id="ARBA00023211"/>
    </source>
</evidence>
<feature type="signal peptide" evidence="9">
    <location>
        <begin position="1"/>
        <end position="21"/>
    </location>
</feature>
<dbReference type="SUPFAM" id="SSF56300">
    <property type="entry name" value="Metallo-dependent phosphatases"/>
    <property type="match status" value="1"/>
</dbReference>
<dbReference type="GO" id="GO:0005634">
    <property type="term" value="C:nucleus"/>
    <property type="evidence" value="ECO:0007669"/>
    <property type="project" value="TreeGrafter"/>
</dbReference>
<feature type="chain" id="PRO_5023823994" description="protein-serine/threonine phosphatase" evidence="9">
    <location>
        <begin position="22"/>
        <end position="128"/>
    </location>
</feature>
<evidence type="ECO:0000256" key="3">
    <source>
        <dbReference type="ARBA" id="ARBA00022723"/>
    </source>
</evidence>
<evidence type="ECO:0000313" key="12">
    <source>
        <dbReference type="Proteomes" id="UP000325577"/>
    </source>
</evidence>
<dbReference type="InterPro" id="IPR029052">
    <property type="entry name" value="Metallo-depent_PP-like"/>
</dbReference>
<dbReference type="AlphaFoldDB" id="A0A5J5BV04"/>
<accession>A0A5J5BV04</accession>
<dbReference type="InterPro" id="IPR050341">
    <property type="entry name" value="PP1_catalytic_subunit"/>
</dbReference>
<dbReference type="EC" id="3.1.3.16" evidence="2"/>
<dbReference type="Proteomes" id="UP000325577">
    <property type="component" value="Linkage Group LG1"/>
</dbReference>
<evidence type="ECO:0000256" key="4">
    <source>
        <dbReference type="ARBA" id="ARBA00022801"/>
    </source>
</evidence>
<evidence type="ECO:0000259" key="10">
    <source>
        <dbReference type="Pfam" id="PF00149"/>
    </source>
</evidence>
<organism evidence="11 12">
    <name type="scientific">Nyssa sinensis</name>
    <dbReference type="NCBI Taxonomy" id="561372"/>
    <lineage>
        <taxon>Eukaryota</taxon>
        <taxon>Viridiplantae</taxon>
        <taxon>Streptophyta</taxon>
        <taxon>Embryophyta</taxon>
        <taxon>Tracheophyta</taxon>
        <taxon>Spermatophyta</taxon>
        <taxon>Magnoliopsida</taxon>
        <taxon>eudicotyledons</taxon>
        <taxon>Gunneridae</taxon>
        <taxon>Pentapetalae</taxon>
        <taxon>asterids</taxon>
        <taxon>Cornales</taxon>
        <taxon>Nyssaceae</taxon>
        <taxon>Nyssa</taxon>
    </lineage>
</organism>
<evidence type="ECO:0000256" key="2">
    <source>
        <dbReference type="ARBA" id="ARBA00013081"/>
    </source>
</evidence>
<keyword evidence="5" id="KW-0904">Protein phosphatase</keyword>
<proteinExistence type="predicted"/>
<evidence type="ECO:0000256" key="8">
    <source>
        <dbReference type="ARBA" id="ARBA00048336"/>
    </source>
</evidence>
<keyword evidence="9" id="KW-0732">Signal</keyword>
<dbReference type="InterPro" id="IPR004843">
    <property type="entry name" value="Calcineurin-like_PHP"/>
</dbReference>
<comment type="catalytic activity">
    <reaction evidence="8">
        <text>O-phospho-L-threonyl-[protein] + H2O = L-threonyl-[protein] + phosphate</text>
        <dbReference type="Rhea" id="RHEA:47004"/>
        <dbReference type="Rhea" id="RHEA-COMP:11060"/>
        <dbReference type="Rhea" id="RHEA-COMP:11605"/>
        <dbReference type="ChEBI" id="CHEBI:15377"/>
        <dbReference type="ChEBI" id="CHEBI:30013"/>
        <dbReference type="ChEBI" id="CHEBI:43474"/>
        <dbReference type="ChEBI" id="CHEBI:61977"/>
        <dbReference type="EC" id="3.1.3.16"/>
    </reaction>
</comment>
<dbReference type="GO" id="GO:0004722">
    <property type="term" value="F:protein serine/threonine phosphatase activity"/>
    <property type="evidence" value="ECO:0007669"/>
    <property type="project" value="UniProtKB-EC"/>
</dbReference>